<sequence length="84" mass="9052">DPAGGVLVRAVPAQRRAVVPAAGARAALLAAGAPGPQRQGLRLQPARRHRRRRPRAQRHPPPVQGARRRPGRVRVPQGHRPVSV</sequence>
<gene>
    <name evidence="2" type="ORF">AALP_AAs74024U000100</name>
</gene>
<evidence type="ECO:0000313" key="3">
    <source>
        <dbReference type="Proteomes" id="UP000029120"/>
    </source>
</evidence>
<dbReference type="AlphaFoldDB" id="A0A087FY32"/>
<name>A0A087FY32_ARAAL</name>
<keyword evidence="3" id="KW-1185">Reference proteome</keyword>
<evidence type="ECO:0000256" key="1">
    <source>
        <dbReference type="SAM" id="MobiDB-lite"/>
    </source>
</evidence>
<feature type="compositionally biased region" description="Low complexity" evidence="1">
    <location>
        <begin position="30"/>
        <end position="44"/>
    </location>
</feature>
<feature type="non-terminal residue" evidence="2">
    <location>
        <position position="1"/>
    </location>
</feature>
<reference evidence="3" key="1">
    <citation type="journal article" date="2015" name="Nat. Plants">
        <title>Genome expansion of Arabis alpina linked with retrotransposition and reduced symmetric DNA methylation.</title>
        <authorList>
            <person name="Willing E.M."/>
            <person name="Rawat V."/>
            <person name="Mandakova T."/>
            <person name="Maumus F."/>
            <person name="James G.V."/>
            <person name="Nordstroem K.J."/>
            <person name="Becker C."/>
            <person name="Warthmann N."/>
            <person name="Chica C."/>
            <person name="Szarzynska B."/>
            <person name="Zytnicki M."/>
            <person name="Albani M.C."/>
            <person name="Kiefer C."/>
            <person name="Bergonzi S."/>
            <person name="Castaings L."/>
            <person name="Mateos J.L."/>
            <person name="Berns M.C."/>
            <person name="Bujdoso N."/>
            <person name="Piofczyk T."/>
            <person name="de Lorenzo L."/>
            <person name="Barrero-Sicilia C."/>
            <person name="Mateos I."/>
            <person name="Piednoel M."/>
            <person name="Hagmann J."/>
            <person name="Chen-Min-Tao R."/>
            <person name="Iglesias-Fernandez R."/>
            <person name="Schuster S.C."/>
            <person name="Alonso-Blanco C."/>
            <person name="Roudier F."/>
            <person name="Carbonero P."/>
            <person name="Paz-Ares J."/>
            <person name="Davis S.J."/>
            <person name="Pecinka A."/>
            <person name="Quesneville H."/>
            <person name="Colot V."/>
            <person name="Lysak M.A."/>
            <person name="Weigel D."/>
            <person name="Coupland G."/>
            <person name="Schneeberger K."/>
        </authorList>
    </citation>
    <scope>NUCLEOTIDE SEQUENCE [LARGE SCALE GENOMIC DNA]</scope>
    <source>
        <strain evidence="3">cv. Pajares</strain>
    </source>
</reference>
<feature type="compositionally biased region" description="Basic residues" evidence="1">
    <location>
        <begin position="45"/>
        <end position="58"/>
    </location>
</feature>
<dbReference type="Gramene" id="KFK22534">
    <property type="protein sequence ID" value="KFK22534"/>
    <property type="gene ID" value="AALP_AAs74024U000100"/>
</dbReference>
<organism evidence="2 3">
    <name type="scientific">Arabis alpina</name>
    <name type="common">Alpine rock-cress</name>
    <dbReference type="NCBI Taxonomy" id="50452"/>
    <lineage>
        <taxon>Eukaryota</taxon>
        <taxon>Viridiplantae</taxon>
        <taxon>Streptophyta</taxon>
        <taxon>Embryophyta</taxon>
        <taxon>Tracheophyta</taxon>
        <taxon>Spermatophyta</taxon>
        <taxon>Magnoliopsida</taxon>
        <taxon>eudicotyledons</taxon>
        <taxon>Gunneridae</taxon>
        <taxon>Pentapetalae</taxon>
        <taxon>rosids</taxon>
        <taxon>malvids</taxon>
        <taxon>Brassicales</taxon>
        <taxon>Brassicaceae</taxon>
        <taxon>Arabideae</taxon>
        <taxon>Arabis</taxon>
    </lineage>
</organism>
<dbReference type="EMBL" id="KL988253">
    <property type="protein sequence ID" value="KFK22534.1"/>
    <property type="molecule type" value="Genomic_DNA"/>
</dbReference>
<dbReference type="Proteomes" id="UP000029120">
    <property type="component" value="Unassembled WGS sequence"/>
</dbReference>
<proteinExistence type="predicted"/>
<feature type="non-terminal residue" evidence="2">
    <location>
        <position position="84"/>
    </location>
</feature>
<feature type="compositionally biased region" description="Low complexity" evidence="1">
    <location>
        <begin position="73"/>
        <end position="84"/>
    </location>
</feature>
<protein>
    <submittedName>
        <fullName evidence="2">Uncharacterized protein</fullName>
    </submittedName>
</protein>
<feature type="region of interest" description="Disordered" evidence="1">
    <location>
        <begin position="30"/>
        <end position="84"/>
    </location>
</feature>
<evidence type="ECO:0000313" key="2">
    <source>
        <dbReference type="EMBL" id="KFK22534.1"/>
    </source>
</evidence>
<accession>A0A087FY32</accession>